<dbReference type="Proteomes" id="UP000236340">
    <property type="component" value="Unassembled WGS sequence"/>
</dbReference>
<dbReference type="PANTHER" id="PTHR30483">
    <property type="entry name" value="LEUCINE-SPECIFIC-BINDING PROTEIN"/>
    <property type="match status" value="1"/>
</dbReference>
<dbReference type="Pfam" id="PF13458">
    <property type="entry name" value="Peripla_BP_6"/>
    <property type="match status" value="1"/>
</dbReference>
<dbReference type="RefSeq" id="WP_103114567.1">
    <property type="nucleotide sequence ID" value="NZ_PPFX01000006.1"/>
</dbReference>
<accession>A0A2K2HCK9</accession>
<dbReference type="AlphaFoldDB" id="A0A2K2HCK9"/>
<evidence type="ECO:0000259" key="4">
    <source>
        <dbReference type="Pfam" id="PF13458"/>
    </source>
</evidence>
<evidence type="ECO:0000256" key="1">
    <source>
        <dbReference type="ARBA" id="ARBA00010062"/>
    </source>
</evidence>
<organism evidence="5 6">
    <name type="scientific">Geothermobacter hydrogeniphilus</name>
    <dbReference type="NCBI Taxonomy" id="1969733"/>
    <lineage>
        <taxon>Bacteria</taxon>
        <taxon>Pseudomonadati</taxon>
        <taxon>Thermodesulfobacteriota</taxon>
        <taxon>Desulfuromonadia</taxon>
        <taxon>Desulfuromonadales</taxon>
        <taxon>Geothermobacteraceae</taxon>
        <taxon>Geothermobacter</taxon>
    </lineage>
</organism>
<evidence type="ECO:0000256" key="3">
    <source>
        <dbReference type="ARBA" id="ARBA00023014"/>
    </source>
</evidence>
<comment type="caution">
    <text evidence="5">The sequence shown here is derived from an EMBL/GenBank/DDBJ whole genome shotgun (WGS) entry which is preliminary data.</text>
</comment>
<dbReference type="PROSITE" id="PS51318">
    <property type="entry name" value="TAT"/>
    <property type="match status" value="1"/>
</dbReference>
<keyword evidence="3" id="KW-0479">Metal-binding</keyword>
<dbReference type="SUPFAM" id="SSF53822">
    <property type="entry name" value="Periplasmic binding protein-like I"/>
    <property type="match status" value="1"/>
</dbReference>
<gene>
    <name evidence="5" type="ORF">C2E25_04355</name>
</gene>
<proteinExistence type="inferred from homology"/>
<name>A0A2K2HCK9_9BACT</name>
<protein>
    <submittedName>
        <fullName evidence="5">ABC transporter permease</fullName>
    </submittedName>
</protein>
<dbReference type="EMBL" id="PPFX01000006">
    <property type="protein sequence ID" value="PNU21038.1"/>
    <property type="molecule type" value="Genomic_DNA"/>
</dbReference>
<dbReference type="GO" id="GO:0051536">
    <property type="term" value="F:iron-sulfur cluster binding"/>
    <property type="evidence" value="ECO:0007669"/>
    <property type="project" value="UniProtKB-KW"/>
</dbReference>
<dbReference type="InterPro" id="IPR051010">
    <property type="entry name" value="BCAA_transport"/>
</dbReference>
<reference evidence="5 6" key="1">
    <citation type="journal article" date="2018" name="Genome Announc.">
        <title>Genome Sequence of Geothermobacter sp. HR-1 Iron Reducer from the Loihi Seamount.</title>
        <authorList>
            <person name="Smith H."/>
            <person name="Abuyen K."/>
            <person name="Tremblay J."/>
            <person name="Savalia P."/>
            <person name="Perez-Rodriguez I."/>
            <person name="Emerson D."/>
            <person name="Tully B."/>
            <person name="Amend J."/>
        </authorList>
    </citation>
    <scope>NUCLEOTIDE SEQUENCE [LARGE SCALE GENOMIC DNA]</scope>
    <source>
        <strain evidence="5 6">HR-1</strain>
    </source>
</reference>
<feature type="domain" description="Leucine-binding protein" evidence="4">
    <location>
        <begin position="44"/>
        <end position="382"/>
    </location>
</feature>
<sequence>MSEKNETGISRRDFVIKGSVATAGLAAASVLGPASFAIGGQARVKVGILLPYTGTYAKLGTNIRDAMKLRFAEAGNKLGGREIEFVDIDSEAKPAKAQQLTDKLIRKENVDFLVGPVHSVVGMAMVKMARGKGPITVIPNAGADQLTGVLCAPNVFRTSFSSYQMGFPGGPAVLDDGHKRVVLMYWNYGFGKQVAAAFKKSFLPAGGTIVKEIPTPFPKVDFQAYLTELAALKPDAVYTFYAGGGAVKFVKDFAAAGLKKSIKLYGAGFLTEGLGAAQGDAAEGVRTILHYADTLDNPANHRFRKAFKDATGARADVYAVQGYDAGELILRGMAAVKGDTGARAEMIRAMESAEIDSPRGKLRFSKSHNPIHDIYLREVVQGENRVVRVAARDQDDPATGCSNA</sequence>
<dbReference type="InterPro" id="IPR028082">
    <property type="entry name" value="Peripla_BP_I"/>
</dbReference>
<keyword evidence="3" id="KW-0411">Iron-sulfur</keyword>
<evidence type="ECO:0000256" key="2">
    <source>
        <dbReference type="ARBA" id="ARBA00022729"/>
    </source>
</evidence>
<dbReference type="Gene3D" id="3.40.50.2300">
    <property type="match status" value="2"/>
</dbReference>
<keyword evidence="2" id="KW-0732">Signal</keyword>
<dbReference type="InterPro" id="IPR028081">
    <property type="entry name" value="Leu-bd"/>
</dbReference>
<dbReference type="PANTHER" id="PTHR30483:SF6">
    <property type="entry name" value="PERIPLASMIC BINDING PROTEIN OF ABC TRANSPORTER FOR NATURAL AMINO ACIDS"/>
    <property type="match status" value="1"/>
</dbReference>
<keyword evidence="3" id="KW-0408">Iron</keyword>
<comment type="similarity">
    <text evidence="1">Belongs to the leucine-binding protein family.</text>
</comment>
<evidence type="ECO:0000313" key="5">
    <source>
        <dbReference type="EMBL" id="PNU21038.1"/>
    </source>
</evidence>
<dbReference type="CDD" id="cd20014">
    <property type="entry name" value="PBP1_RPA0668_benzoate-like"/>
    <property type="match status" value="1"/>
</dbReference>
<dbReference type="InterPro" id="IPR006311">
    <property type="entry name" value="TAT_signal"/>
</dbReference>
<evidence type="ECO:0000313" key="6">
    <source>
        <dbReference type="Proteomes" id="UP000236340"/>
    </source>
</evidence>
<dbReference type="OrthoDB" id="435355at2"/>